<sequence length="605" mass="65565">MFAAPAQQQPPLSTSSSSTTLSQDPTVIDGEGFGVQQVANQDAVREEALEAHEEHEQRQPISTSSSTTAVNEYISANKHATFSDLGHKFDSFEPIKPVNPEDPPPPPSPATERPYSAFSNSTKRLIVGIGALAAVFSPISSNIFVPAIPTLAEAFVRSESDISQAVTIYLVFQAITPSFFGSMSDSFGRRPLYIMTLVIYLCANIGLALMPTSQYWLLLFLRALQATGGSAVISIGYGCISDVAAPRERGKYAAVIQAGSTTGPALGPLIGGILTQTLGWRSVFWFLVIATCVALIPLVLFMPETLRSLVGDGSIPPPPLNTSPIVLIQKRNAARKAAAANAPPEPVEEIERPPRKPYQPFSTFAILATPEIICCFIFVSLLYLQYYCSLTLLSTALKDSYGLNEIKIGLAYLPLGLGTIISSQLNGRQLDYYYRKEESRVGGDYSSKPHQFNTEWTRIRCLIPFAVCSCLATIGQGWCLEKHVHLAPTLIFNFFVGLGSGTVGSITVYAQDVKPGKGGAVSAAFNLVRCMFAAIAVACVQTMYNTMGAGWTFVLLTGLVIAGSPLPIITVFKGKQWRDKRKEKKELKKAKKAEMREEKQAGVRN</sequence>
<dbReference type="AlphaFoldDB" id="A0A1E3H958"/>
<evidence type="ECO:0000256" key="7">
    <source>
        <dbReference type="SAM" id="Phobius"/>
    </source>
</evidence>
<dbReference type="Gene3D" id="1.20.1720.10">
    <property type="entry name" value="Multidrug resistance protein D"/>
    <property type="match status" value="1"/>
</dbReference>
<evidence type="ECO:0000256" key="3">
    <source>
        <dbReference type="ARBA" id="ARBA00022692"/>
    </source>
</evidence>
<feature type="compositionally biased region" description="Basic residues" evidence="6">
    <location>
        <begin position="580"/>
        <end position="591"/>
    </location>
</feature>
<evidence type="ECO:0000256" key="4">
    <source>
        <dbReference type="ARBA" id="ARBA00022989"/>
    </source>
</evidence>
<dbReference type="PANTHER" id="PTHR23502:SF51">
    <property type="entry name" value="QUINIDINE RESISTANCE PROTEIN 1-RELATED"/>
    <property type="match status" value="1"/>
</dbReference>
<feature type="transmembrane region" description="Helical" evidence="7">
    <location>
        <begin position="216"/>
        <end position="240"/>
    </location>
</feature>
<dbReference type="PANTHER" id="PTHR23502">
    <property type="entry name" value="MAJOR FACILITATOR SUPERFAMILY"/>
    <property type="match status" value="1"/>
</dbReference>
<feature type="region of interest" description="Disordered" evidence="6">
    <location>
        <begin position="1"/>
        <end position="68"/>
    </location>
</feature>
<feature type="region of interest" description="Disordered" evidence="6">
    <location>
        <begin position="91"/>
        <end position="115"/>
    </location>
</feature>
<dbReference type="RefSeq" id="XP_018988810.1">
    <property type="nucleotide sequence ID" value="XM_019143147.1"/>
</dbReference>
<dbReference type="GeneID" id="30159605"/>
<dbReference type="EMBL" id="AWGJ01000014">
    <property type="protein sequence ID" value="ODN72869.1"/>
    <property type="molecule type" value="Genomic_DNA"/>
</dbReference>
<proteinExistence type="predicted"/>
<feature type="region of interest" description="Disordered" evidence="6">
    <location>
        <begin position="580"/>
        <end position="605"/>
    </location>
</feature>
<protein>
    <recommendedName>
        <fullName evidence="8">Major facilitator superfamily (MFS) profile domain-containing protein</fullName>
    </recommendedName>
</protein>
<dbReference type="InterPro" id="IPR011701">
    <property type="entry name" value="MFS"/>
</dbReference>
<feature type="transmembrane region" description="Helical" evidence="7">
    <location>
        <begin position="361"/>
        <end position="386"/>
    </location>
</feature>
<comment type="subcellular location">
    <subcellularLocation>
        <location evidence="1">Membrane</location>
        <topology evidence="1">Multi-pass membrane protein</topology>
    </subcellularLocation>
</comment>
<evidence type="ECO:0000256" key="6">
    <source>
        <dbReference type="SAM" id="MobiDB-lite"/>
    </source>
</evidence>
<feature type="transmembrane region" description="Helical" evidence="7">
    <location>
        <begin position="125"/>
        <end position="150"/>
    </location>
</feature>
<evidence type="ECO:0000256" key="2">
    <source>
        <dbReference type="ARBA" id="ARBA00022448"/>
    </source>
</evidence>
<feature type="compositionally biased region" description="Pro residues" evidence="6">
    <location>
        <begin position="100"/>
        <end position="109"/>
    </location>
</feature>
<evidence type="ECO:0000256" key="1">
    <source>
        <dbReference type="ARBA" id="ARBA00004141"/>
    </source>
</evidence>
<keyword evidence="3 7" id="KW-0812">Transmembrane</keyword>
<keyword evidence="5 7" id="KW-0472">Membrane</keyword>
<feature type="transmembrane region" description="Helical" evidence="7">
    <location>
        <begin position="550"/>
        <end position="572"/>
    </location>
</feature>
<keyword evidence="10" id="KW-1185">Reference proteome</keyword>
<gene>
    <name evidence="9" type="ORF">L202_08296</name>
</gene>
<dbReference type="Proteomes" id="UP000094065">
    <property type="component" value="Unassembled WGS sequence"/>
</dbReference>
<evidence type="ECO:0000313" key="10">
    <source>
        <dbReference type="Proteomes" id="UP000094065"/>
    </source>
</evidence>
<dbReference type="InterPro" id="IPR020846">
    <property type="entry name" value="MFS_dom"/>
</dbReference>
<keyword evidence="4 7" id="KW-1133">Transmembrane helix</keyword>
<feature type="transmembrane region" description="Helical" evidence="7">
    <location>
        <begin position="406"/>
        <end position="426"/>
    </location>
</feature>
<dbReference type="InterPro" id="IPR036259">
    <property type="entry name" value="MFS_trans_sf"/>
</dbReference>
<comment type="caution">
    <text evidence="9">The sequence shown here is derived from an EMBL/GenBank/DDBJ whole genome shotgun (WGS) entry which is preliminary data.</text>
</comment>
<dbReference type="SUPFAM" id="SSF103473">
    <property type="entry name" value="MFS general substrate transporter"/>
    <property type="match status" value="1"/>
</dbReference>
<feature type="compositionally biased region" description="Polar residues" evidence="6">
    <location>
        <begin position="59"/>
        <end position="68"/>
    </location>
</feature>
<feature type="transmembrane region" description="Helical" evidence="7">
    <location>
        <begin position="192"/>
        <end position="210"/>
    </location>
</feature>
<dbReference type="Pfam" id="PF07690">
    <property type="entry name" value="MFS_1"/>
    <property type="match status" value="1"/>
</dbReference>
<feature type="transmembrane region" description="Helical" evidence="7">
    <location>
        <begin position="162"/>
        <end position="180"/>
    </location>
</feature>
<organism evidence="9 10">
    <name type="scientific">Cryptococcus amylolentus CBS 6039</name>
    <dbReference type="NCBI Taxonomy" id="1295533"/>
    <lineage>
        <taxon>Eukaryota</taxon>
        <taxon>Fungi</taxon>
        <taxon>Dikarya</taxon>
        <taxon>Basidiomycota</taxon>
        <taxon>Agaricomycotina</taxon>
        <taxon>Tremellomycetes</taxon>
        <taxon>Tremellales</taxon>
        <taxon>Cryptococcaceae</taxon>
        <taxon>Cryptococcus</taxon>
    </lineage>
</organism>
<feature type="compositionally biased region" description="Basic and acidic residues" evidence="6">
    <location>
        <begin position="43"/>
        <end position="58"/>
    </location>
</feature>
<evidence type="ECO:0000313" key="9">
    <source>
        <dbReference type="EMBL" id="ODN72869.1"/>
    </source>
</evidence>
<feature type="transmembrane region" description="Helical" evidence="7">
    <location>
        <begin position="490"/>
        <end position="511"/>
    </location>
</feature>
<keyword evidence="2" id="KW-0813">Transport</keyword>
<dbReference type="STRING" id="1295533.A0A1E3H958"/>
<feature type="transmembrane region" description="Helical" evidence="7">
    <location>
        <begin position="523"/>
        <end position="544"/>
    </location>
</feature>
<feature type="transmembrane region" description="Helical" evidence="7">
    <location>
        <begin position="283"/>
        <end position="301"/>
    </location>
</feature>
<feature type="compositionally biased region" description="Basic and acidic residues" evidence="6">
    <location>
        <begin position="592"/>
        <end position="605"/>
    </location>
</feature>
<dbReference type="PROSITE" id="PS50850">
    <property type="entry name" value="MFS"/>
    <property type="match status" value="1"/>
</dbReference>
<feature type="transmembrane region" description="Helical" evidence="7">
    <location>
        <begin position="461"/>
        <end position="478"/>
    </location>
</feature>
<evidence type="ECO:0000259" key="8">
    <source>
        <dbReference type="PROSITE" id="PS50850"/>
    </source>
</evidence>
<reference evidence="9 10" key="1">
    <citation type="submission" date="2016-06" db="EMBL/GenBank/DDBJ databases">
        <title>Evolution of pathogenesis and genome organization in the Tremellales.</title>
        <authorList>
            <person name="Cuomo C."/>
            <person name="Litvintseva A."/>
            <person name="Heitman J."/>
            <person name="Chen Y."/>
            <person name="Sun S."/>
            <person name="Springer D."/>
            <person name="Dromer F."/>
            <person name="Young S."/>
            <person name="Zeng Q."/>
            <person name="Chapman S."/>
            <person name="Gujja S."/>
            <person name="Saif S."/>
            <person name="Birren B."/>
        </authorList>
    </citation>
    <scope>NUCLEOTIDE SEQUENCE [LARGE SCALE GENOMIC DNA]</scope>
    <source>
        <strain evidence="9 10">CBS 6039</strain>
    </source>
</reference>
<dbReference type="OrthoDB" id="440553at2759"/>
<feature type="domain" description="Major facilitator superfamily (MFS) profile" evidence="8">
    <location>
        <begin position="126"/>
        <end position="575"/>
    </location>
</feature>
<accession>A0A1E3H958</accession>
<dbReference type="GO" id="GO:0022857">
    <property type="term" value="F:transmembrane transporter activity"/>
    <property type="evidence" value="ECO:0007669"/>
    <property type="project" value="InterPro"/>
</dbReference>
<feature type="compositionally biased region" description="Low complexity" evidence="6">
    <location>
        <begin position="1"/>
        <end position="22"/>
    </location>
</feature>
<dbReference type="FunFam" id="1.20.1720.10:FF:000009">
    <property type="entry name" value="MFS multidrug transporter"/>
    <property type="match status" value="1"/>
</dbReference>
<name>A0A1E3H958_9TREE</name>
<dbReference type="Gene3D" id="1.20.1250.20">
    <property type="entry name" value="MFS general substrate transporter like domains"/>
    <property type="match status" value="1"/>
</dbReference>
<dbReference type="GO" id="GO:0005886">
    <property type="term" value="C:plasma membrane"/>
    <property type="evidence" value="ECO:0007669"/>
    <property type="project" value="TreeGrafter"/>
</dbReference>
<evidence type="ECO:0000256" key="5">
    <source>
        <dbReference type="ARBA" id="ARBA00023136"/>
    </source>
</evidence>
<feature type="transmembrane region" description="Helical" evidence="7">
    <location>
        <begin position="252"/>
        <end position="271"/>
    </location>
</feature>